<proteinExistence type="predicted"/>
<dbReference type="EMBL" id="KQ417549">
    <property type="protein sequence ID" value="KOF91377.1"/>
    <property type="molecule type" value="Genomic_DNA"/>
</dbReference>
<evidence type="ECO:0000313" key="1">
    <source>
        <dbReference type="EMBL" id="KOF91377.1"/>
    </source>
</evidence>
<reference evidence="1" key="1">
    <citation type="submission" date="2015-07" db="EMBL/GenBank/DDBJ databases">
        <title>MeaNS - Measles Nucleotide Surveillance Program.</title>
        <authorList>
            <person name="Tran T."/>
            <person name="Druce J."/>
        </authorList>
    </citation>
    <scope>NUCLEOTIDE SEQUENCE</scope>
    <source>
        <strain evidence="1">UCB-OBI-ISO-001</strain>
        <tissue evidence="1">Gonad</tissue>
    </source>
</reference>
<dbReference type="AlphaFoldDB" id="A0A0L8HQB3"/>
<gene>
    <name evidence="1" type="ORF">OCBIM_22008995mg</name>
</gene>
<organism evidence="1">
    <name type="scientific">Octopus bimaculoides</name>
    <name type="common">California two-spotted octopus</name>
    <dbReference type="NCBI Taxonomy" id="37653"/>
    <lineage>
        <taxon>Eukaryota</taxon>
        <taxon>Metazoa</taxon>
        <taxon>Spiralia</taxon>
        <taxon>Lophotrochozoa</taxon>
        <taxon>Mollusca</taxon>
        <taxon>Cephalopoda</taxon>
        <taxon>Coleoidea</taxon>
        <taxon>Octopodiformes</taxon>
        <taxon>Octopoda</taxon>
        <taxon>Incirrata</taxon>
        <taxon>Octopodidae</taxon>
        <taxon>Octopus</taxon>
    </lineage>
</organism>
<accession>A0A0L8HQB3</accession>
<sequence length="91" mass="10615">MFLQTTLRNIIYCFVSYCLIIGHCVTKVCIRVCSHSSASMCERVYTHATQFCTCNFYILFRHIANDSDENCDMLLLTMLLIRFRSTLLELT</sequence>
<protein>
    <submittedName>
        <fullName evidence="1">Uncharacterized protein</fullName>
    </submittedName>
</protein>
<name>A0A0L8HQB3_OCTBM</name>